<protein>
    <submittedName>
        <fullName evidence="1">Uncharacterized protein</fullName>
    </submittedName>
</protein>
<name>A0A8K0UG95_9AGAR</name>
<organism evidence="1 2">
    <name type="scientific">Cristinia sonorae</name>
    <dbReference type="NCBI Taxonomy" id="1940300"/>
    <lineage>
        <taxon>Eukaryota</taxon>
        <taxon>Fungi</taxon>
        <taxon>Dikarya</taxon>
        <taxon>Basidiomycota</taxon>
        <taxon>Agaricomycotina</taxon>
        <taxon>Agaricomycetes</taxon>
        <taxon>Agaricomycetidae</taxon>
        <taxon>Agaricales</taxon>
        <taxon>Pleurotineae</taxon>
        <taxon>Stephanosporaceae</taxon>
        <taxon>Cristinia</taxon>
    </lineage>
</organism>
<evidence type="ECO:0000313" key="1">
    <source>
        <dbReference type="EMBL" id="KAH8087845.1"/>
    </source>
</evidence>
<sequence>MSSPAQPQPTPPWRPWSIPTQLPFMRRRLCGLLNKITKANLDSISSKIAALAVSVERTGDPDILDTFVRTIFQHSVSDPSRTRVYVELCQRVVDELERERSLWRKVDLFHLGNPMDCFETSLRLRAQYEFNYIIGVGQTETLRTFTGLVGELLVEELLFPDDVVAMVDTLFARASRDEEASSAALHRFLSRITVSFGASQLLISLDIAERLEILLEGAEHLSPKVRYTMMNILDQVLYPRPHDAFSSSLLRSEIYGIDVSDTVGSDTSSVAETPGASYISSNDNQYNTRQFLLTRDETAALEYLKVLELDQREVFISSLISAALSLGDVSDAQLVASLFSNHGVRQICEVEVFVNAFAPELSSLQDTIIDVPHATRLLAIMLQGSPLPPSAVERMATTYSTAADHGEDGAVAPVAERLLETYAVMIQSPGSRSGFTSSAASVEDLHGLSFSRSDSPSVSYGLAF</sequence>
<dbReference type="OrthoDB" id="2796692at2759"/>
<dbReference type="InterPro" id="IPR016024">
    <property type="entry name" value="ARM-type_fold"/>
</dbReference>
<dbReference type="Gene3D" id="1.25.40.180">
    <property type="match status" value="2"/>
</dbReference>
<dbReference type="EMBL" id="JAEVFJ010000040">
    <property type="protein sequence ID" value="KAH8087845.1"/>
    <property type="molecule type" value="Genomic_DNA"/>
</dbReference>
<keyword evidence="2" id="KW-1185">Reference proteome</keyword>
<dbReference type="AlphaFoldDB" id="A0A8K0UG95"/>
<proteinExistence type="predicted"/>
<reference evidence="1" key="1">
    <citation type="journal article" date="2021" name="New Phytol.">
        <title>Evolutionary innovations through gain and loss of genes in the ectomycorrhizal Boletales.</title>
        <authorList>
            <person name="Wu G."/>
            <person name="Miyauchi S."/>
            <person name="Morin E."/>
            <person name="Kuo A."/>
            <person name="Drula E."/>
            <person name="Varga T."/>
            <person name="Kohler A."/>
            <person name="Feng B."/>
            <person name="Cao Y."/>
            <person name="Lipzen A."/>
            <person name="Daum C."/>
            <person name="Hundley H."/>
            <person name="Pangilinan J."/>
            <person name="Johnson J."/>
            <person name="Barry K."/>
            <person name="LaButti K."/>
            <person name="Ng V."/>
            <person name="Ahrendt S."/>
            <person name="Min B."/>
            <person name="Choi I.G."/>
            <person name="Park H."/>
            <person name="Plett J.M."/>
            <person name="Magnuson J."/>
            <person name="Spatafora J.W."/>
            <person name="Nagy L.G."/>
            <person name="Henrissat B."/>
            <person name="Grigoriev I.V."/>
            <person name="Yang Z.L."/>
            <person name="Xu J."/>
            <person name="Martin F.M."/>
        </authorList>
    </citation>
    <scope>NUCLEOTIDE SEQUENCE</scope>
    <source>
        <strain evidence="1">KKN 215</strain>
    </source>
</reference>
<dbReference type="Proteomes" id="UP000813824">
    <property type="component" value="Unassembled WGS sequence"/>
</dbReference>
<comment type="caution">
    <text evidence="1">The sequence shown here is derived from an EMBL/GenBank/DDBJ whole genome shotgun (WGS) entry which is preliminary data.</text>
</comment>
<gene>
    <name evidence="1" type="ORF">BXZ70DRAFT_910133</name>
</gene>
<dbReference type="SUPFAM" id="SSF48371">
    <property type="entry name" value="ARM repeat"/>
    <property type="match status" value="2"/>
</dbReference>
<accession>A0A8K0UG95</accession>
<evidence type="ECO:0000313" key="2">
    <source>
        <dbReference type="Proteomes" id="UP000813824"/>
    </source>
</evidence>